<dbReference type="RefSeq" id="WP_140915240.1">
    <property type="nucleotide sequence ID" value="NZ_CAKKLO010000008.1"/>
</dbReference>
<keyword evidence="3" id="KW-1185">Reference proteome</keyword>
<sequence>MSAEGKGGQGWMVVNKSVPFLLVPFLLFVVVYLIWEVISEAKNGRLVPIGYASCVFFSGFFVVGIVGNLLVATIAYFKLGHWALEAGVINASLKVAAYCGVPVGAGIWMLSWLKSRKDKKRH</sequence>
<accession>A0ABT5RBR9</accession>
<keyword evidence="1" id="KW-0812">Transmembrane</keyword>
<dbReference type="Proteomes" id="UP001150614">
    <property type="component" value="Unassembled WGS sequence"/>
</dbReference>
<reference evidence="2" key="1">
    <citation type="submission" date="2022-07" db="EMBL/GenBank/DDBJ databases">
        <title>Draft genome of Pseudomonas carnis strain LP isolated from cheese.</title>
        <authorList>
            <person name="Wolfe B.E."/>
        </authorList>
    </citation>
    <scope>NUCLEOTIDE SEQUENCE</scope>
    <source>
        <strain evidence="2">LP</strain>
    </source>
</reference>
<keyword evidence="1" id="KW-1133">Transmembrane helix</keyword>
<protein>
    <submittedName>
        <fullName evidence="2">Uncharacterized protein</fullName>
    </submittedName>
</protein>
<name>A0ABT5RBR9_9PSED</name>
<organism evidence="2 3">
    <name type="scientific">Pseudomonas carnis</name>
    <dbReference type="NCBI Taxonomy" id="2487355"/>
    <lineage>
        <taxon>Bacteria</taxon>
        <taxon>Pseudomonadati</taxon>
        <taxon>Pseudomonadota</taxon>
        <taxon>Gammaproteobacteria</taxon>
        <taxon>Pseudomonadales</taxon>
        <taxon>Pseudomonadaceae</taxon>
        <taxon>Pseudomonas</taxon>
    </lineage>
</organism>
<keyword evidence="1" id="KW-0472">Membrane</keyword>
<gene>
    <name evidence="2" type="ORF">NMG11_06170</name>
</gene>
<evidence type="ECO:0000256" key="1">
    <source>
        <dbReference type="SAM" id="Phobius"/>
    </source>
</evidence>
<evidence type="ECO:0000313" key="3">
    <source>
        <dbReference type="Proteomes" id="UP001150614"/>
    </source>
</evidence>
<feature type="transmembrane region" description="Helical" evidence="1">
    <location>
        <begin position="20"/>
        <end position="38"/>
    </location>
</feature>
<proteinExistence type="predicted"/>
<feature type="transmembrane region" description="Helical" evidence="1">
    <location>
        <begin position="50"/>
        <end position="75"/>
    </location>
</feature>
<feature type="transmembrane region" description="Helical" evidence="1">
    <location>
        <begin position="95"/>
        <end position="113"/>
    </location>
</feature>
<comment type="caution">
    <text evidence="2">The sequence shown here is derived from an EMBL/GenBank/DDBJ whole genome shotgun (WGS) entry which is preliminary data.</text>
</comment>
<dbReference type="EMBL" id="JANCLL010000005">
    <property type="protein sequence ID" value="MDD1943416.1"/>
    <property type="molecule type" value="Genomic_DNA"/>
</dbReference>
<evidence type="ECO:0000313" key="2">
    <source>
        <dbReference type="EMBL" id="MDD1943416.1"/>
    </source>
</evidence>